<feature type="chain" id="PRO_5046962875" evidence="1">
    <location>
        <begin position="32"/>
        <end position="294"/>
    </location>
</feature>
<evidence type="ECO:0000313" key="2">
    <source>
        <dbReference type="EMBL" id="BDV31047.1"/>
    </source>
</evidence>
<evidence type="ECO:0000313" key="3">
    <source>
        <dbReference type="Proteomes" id="UP001317779"/>
    </source>
</evidence>
<accession>A0ABM8DZF1</accession>
<dbReference type="RefSeq" id="WP_263798366.1">
    <property type="nucleotide sequence ID" value="NZ_AP027141.1"/>
</dbReference>
<name>A0ABM8DZF1_9MICO</name>
<reference evidence="2 3" key="1">
    <citation type="submission" date="2022-12" db="EMBL/GenBank/DDBJ databases">
        <title>Microbacterium terricola strain KV-448 chromosome, complete genome.</title>
        <authorList>
            <person name="Oshima T."/>
            <person name="Moriya T."/>
            <person name="Bessho Y."/>
        </authorList>
    </citation>
    <scope>NUCLEOTIDE SEQUENCE [LARGE SCALE GENOMIC DNA]</scope>
    <source>
        <strain evidence="2 3">KV-448</strain>
    </source>
</reference>
<proteinExistence type="predicted"/>
<dbReference type="Proteomes" id="UP001317779">
    <property type="component" value="Chromosome"/>
</dbReference>
<dbReference type="PROSITE" id="PS51257">
    <property type="entry name" value="PROKAR_LIPOPROTEIN"/>
    <property type="match status" value="1"/>
</dbReference>
<evidence type="ECO:0000256" key="1">
    <source>
        <dbReference type="SAM" id="SignalP"/>
    </source>
</evidence>
<dbReference type="EMBL" id="AP027141">
    <property type="protein sequence ID" value="BDV31047.1"/>
    <property type="molecule type" value="Genomic_DNA"/>
</dbReference>
<gene>
    <name evidence="2" type="ORF">Microterr_17070</name>
</gene>
<sequence>MTFVHGRRLLIFVPLTLVAALAGCASPFALSDPAPSGVPTPAVTESFGSPTGDDALVVRYDDTELHIASMDAASNLETIPDDLPSLRAEDVYVFVPQAGWTLSAAQFTGEPYECDEWSLTPEQTDLGGGWWAVRPVGQAGDYTLQLSAASGPGLPLGGEVGAVGAYIALQTTTDRPLPPPVATLDVLASDDEPGSVSVSLIGLSVSPAEVTSTVTLTGPDGDRVTVAPASPADTCNAAGDELLTAELSVADAETLGDVPYDYDIELTLDGQTYRATGSLAEGMGDALEFAPPLP</sequence>
<feature type="signal peptide" evidence="1">
    <location>
        <begin position="1"/>
        <end position="31"/>
    </location>
</feature>
<keyword evidence="1" id="KW-0732">Signal</keyword>
<keyword evidence="3" id="KW-1185">Reference proteome</keyword>
<protein>
    <submittedName>
        <fullName evidence="2">Uncharacterized protein</fullName>
    </submittedName>
</protein>
<organism evidence="2 3">
    <name type="scientific">Microbacterium terricola</name>
    <dbReference type="NCBI Taxonomy" id="344163"/>
    <lineage>
        <taxon>Bacteria</taxon>
        <taxon>Bacillati</taxon>
        <taxon>Actinomycetota</taxon>
        <taxon>Actinomycetes</taxon>
        <taxon>Micrococcales</taxon>
        <taxon>Microbacteriaceae</taxon>
        <taxon>Microbacterium</taxon>
    </lineage>
</organism>